<feature type="non-terminal residue" evidence="2">
    <location>
        <position position="389"/>
    </location>
</feature>
<dbReference type="InterPro" id="IPR009003">
    <property type="entry name" value="Peptidase_S1_PA"/>
</dbReference>
<gene>
    <name evidence="2" type="ORF">ENL19_01650</name>
</gene>
<proteinExistence type="predicted"/>
<evidence type="ECO:0000313" key="2">
    <source>
        <dbReference type="EMBL" id="HHE04750.1"/>
    </source>
</evidence>
<evidence type="ECO:0000256" key="1">
    <source>
        <dbReference type="SAM" id="Phobius"/>
    </source>
</evidence>
<evidence type="ECO:0008006" key="3">
    <source>
        <dbReference type="Google" id="ProtNLM"/>
    </source>
</evidence>
<protein>
    <recommendedName>
        <fullName evidence="3">Serine protease</fullName>
    </recommendedName>
</protein>
<accession>A0A7C5HBJ1</accession>
<comment type="caution">
    <text evidence="2">The sequence shown here is derived from an EMBL/GenBank/DDBJ whole genome shotgun (WGS) entry which is preliminary data.</text>
</comment>
<dbReference type="EMBL" id="DRTB01000120">
    <property type="protein sequence ID" value="HHE04750.1"/>
    <property type="molecule type" value="Genomic_DNA"/>
</dbReference>
<dbReference type="PANTHER" id="PTHR22939">
    <property type="entry name" value="SERINE PROTEASE FAMILY S1C HTRA-RELATED"/>
    <property type="match status" value="1"/>
</dbReference>
<organism evidence="2">
    <name type="scientific">candidate division WOR-3 bacterium</name>
    <dbReference type="NCBI Taxonomy" id="2052148"/>
    <lineage>
        <taxon>Bacteria</taxon>
        <taxon>Bacteria division WOR-3</taxon>
    </lineage>
</organism>
<keyword evidence="1" id="KW-1133">Transmembrane helix</keyword>
<keyword evidence="1" id="KW-0812">Transmembrane</keyword>
<dbReference type="Gene3D" id="2.40.10.10">
    <property type="entry name" value="Trypsin-like serine proteases"/>
    <property type="match status" value="2"/>
</dbReference>
<keyword evidence="1" id="KW-0472">Membrane</keyword>
<dbReference type="PANTHER" id="PTHR22939:SF129">
    <property type="entry name" value="SERINE PROTEASE HTRA2, MITOCHONDRIAL"/>
    <property type="match status" value="1"/>
</dbReference>
<feature type="transmembrane region" description="Helical" evidence="1">
    <location>
        <begin position="6"/>
        <end position="24"/>
    </location>
</feature>
<name>A0A7C5HBJ1_UNCW3</name>
<dbReference type="Pfam" id="PF13365">
    <property type="entry name" value="Trypsin_2"/>
    <property type="match status" value="1"/>
</dbReference>
<dbReference type="AlphaFoldDB" id="A0A7C5HBJ1"/>
<dbReference type="SUPFAM" id="SSF50494">
    <property type="entry name" value="Trypsin-like serine proteases"/>
    <property type="match status" value="1"/>
</dbReference>
<sequence>MRKGGYILFLMIVFSMFVFSNSLTPSEKLAYKVKPSIVLIKNTINVKIRYITGGKIISDNVIFGSSGSGFFVHPEGYIITTGYSVKDAWLNRNDREKLRTNIVNQFILKNLRDEGIQINLNSLRRWKRIHRPVIEAMETVNEVILSNGEKFPYEIKKYSPSVLEGGSDIAIIKISRSNCPVLMLGDSSKVVLNQEIFAFGYPALADSYTHIFVSDIMGIQPTITKGIISSVKSYFKNLPVILTDANLQEGNSGGPAVNEDGRVVAVIAYMRYAPDENGIPREVNGYKFLIPINVAEEFLADAGVPINKLSEFTKVYNKLLETYWKGDLFKARELVEVTLASMGNQPDLIKLRENILRDVHSLSPIKRLWMQSKYLVIPSVLIIILIIVV</sequence>
<dbReference type="InterPro" id="IPR043504">
    <property type="entry name" value="Peptidase_S1_PA_chymotrypsin"/>
</dbReference>
<reference evidence="2" key="1">
    <citation type="journal article" date="2020" name="mSystems">
        <title>Genome- and Community-Level Interaction Insights into Carbon Utilization and Element Cycling Functions of Hydrothermarchaeota in Hydrothermal Sediment.</title>
        <authorList>
            <person name="Zhou Z."/>
            <person name="Liu Y."/>
            <person name="Xu W."/>
            <person name="Pan J."/>
            <person name="Luo Z.H."/>
            <person name="Li M."/>
        </authorList>
    </citation>
    <scope>NUCLEOTIDE SEQUENCE [LARGE SCALE GENOMIC DNA]</scope>
    <source>
        <strain evidence="2">HyVt-74</strain>
    </source>
</reference>
<dbReference type="Proteomes" id="UP000886110">
    <property type="component" value="Unassembled WGS sequence"/>
</dbReference>